<keyword evidence="2" id="KW-1133">Transmembrane helix</keyword>
<feature type="transmembrane region" description="Helical" evidence="2">
    <location>
        <begin position="12"/>
        <end position="32"/>
    </location>
</feature>
<feature type="compositionally biased region" description="Basic and acidic residues" evidence="1">
    <location>
        <begin position="1033"/>
        <end position="1045"/>
    </location>
</feature>
<feature type="transmembrane region" description="Helical" evidence="2">
    <location>
        <begin position="384"/>
        <end position="409"/>
    </location>
</feature>
<dbReference type="PANTHER" id="PTHR32063">
    <property type="match status" value="1"/>
</dbReference>
<feature type="transmembrane region" description="Helical" evidence="2">
    <location>
        <begin position="881"/>
        <end position="901"/>
    </location>
</feature>
<protein>
    <submittedName>
        <fullName evidence="3">Efflux RND transporter permease subunit</fullName>
    </submittedName>
</protein>
<dbReference type="SUPFAM" id="SSF82714">
    <property type="entry name" value="Multidrug efflux transporter AcrB TolC docking domain, DN and DC subdomains"/>
    <property type="match status" value="2"/>
</dbReference>
<feature type="transmembrane region" description="Helical" evidence="2">
    <location>
        <begin position="855"/>
        <end position="874"/>
    </location>
</feature>
<dbReference type="Pfam" id="PF00873">
    <property type="entry name" value="ACR_tran"/>
    <property type="match status" value="1"/>
</dbReference>
<evidence type="ECO:0000256" key="2">
    <source>
        <dbReference type="SAM" id="Phobius"/>
    </source>
</evidence>
<dbReference type="RefSeq" id="WP_126659939.1">
    <property type="nucleotide sequence ID" value="NZ_RYYR01000023.1"/>
</dbReference>
<evidence type="ECO:0000256" key="1">
    <source>
        <dbReference type="SAM" id="MobiDB-lite"/>
    </source>
</evidence>
<dbReference type="Gene3D" id="3.30.2090.10">
    <property type="entry name" value="Multidrug efflux transporter AcrB TolC docking domain, DN and DC subdomains"/>
    <property type="match status" value="2"/>
</dbReference>
<keyword evidence="2" id="KW-0472">Membrane</keyword>
<feature type="transmembrane region" description="Helical" evidence="2">
    <location>
        <begin position="429"/>
        <end position="449"/>
    </location>
</feature>
<dbReference type="EMBL" id="RYYR01000023">
    <property type="protein sequence ID" value="RUL49803.1"/>
    <property type="molecule type" value="Genomic_DNA"/>
</dbReference>
<feature type="transmembrane region" description="Helical" evidence="2">
    <location>
        <begin position="986"/>
        <end position="1010"/>
    </location>
</feature>
<dbReference type="SUPFAM" id="SSF82693">
    <property type="entry name" value="Multidrug efflux transporter AcrB pore domain, PN1, PN2, PC1 and PC2 subdomains"/>
    <property type="match status" value="3"/>
</dbReference>
<dbReference type="Gene3D" id="3.30.70.1440">
    <property type="entry name" value="Multidrug efflux transporter AcrB pore domain"/>
    <property type="match status" value="1"/>
</dbReference>
<sequence>MKLIKTSITRPVGVIMFVVVAIVLGFISLMGLKIDLFPKMELPIAVVVTNYTGASPQEIEELITAPIESSVGTIQGIDTIQSISQQGSSLVIMQFDFGRDIDDALIDVREKIDQINGMLPDVSNDPMVMRLDPNAIPVVYASITGAELSKLQDIAENEVQPALERASGVASAGISGGIEREIQVNLNPALLSNYGINGSQIISVLGAENRSISAGTIQRGNKDIQLRIVGEYTTVEDIKNTKISLPDGNSIKVSDVAEVVDTFKEQTSLSLVNGEETLMFSIMKQSDANTVEVAEEVQKVMVELNEKFKERGLKMTTIMDTSVYISDSIDSVVNNMIVGGALAAIILLLFLRSFKATLVIGLSMPIAIISTFTLMYFTGETLNIISMGGLALGIGMMVDSSIVILENIFKKRQEGLSVKDASVEGASELVSAVIASTLTTAVVFLPVVFVDGLASQIFRPLSLSVVFSLTASLICAITLIPMLSSKMLGNVKITIDDEEPKDFFNRILNKFKNFYGKVLEKALKRRKTVILIVLAAFIGSFALLPVVGMELMPTSDSGQVSITATIQNGSQLEETNAVVTEINNRISKYEDIIEVNSTSVGGSTDGISPGSTNVASFMIQLVKSTERDITTKEFVAEVSELVSDIPGAEITVIDSNQGMATGSPIQVQIKGDNLDVLKDLSQQVVWILEDIEGTLNVESSVADGSPEIQVIVDRELATAYGLSYQQVMSEINLAFYGQVATQYKENGSEYDVKVSFSEESTTTVRDLETMMIRNAEGVNIPLSAVAKLVQVQGPSQISRQEQVRGVNVTSDVIGRDLGSITQEINEEIAMISTPDGYEISTGGQSEQMLESFGQLALALILGIFLVYMVMAVQFESFVTPFVIMFSMPTMIIGVILGLFVMNVSLSLPGFIGLIMLAGIVVNNGILLVEYINILRDKGMERMQAIVEAGKSRLRPIFMTTATTVLAMIPLALAIGEGAETQQPMAVVVVFGLTVSTIFTLVFVPVMYVTIENINNKIKGLFKRKKLADADTDDTGKPEQTTDVKSKKPKWKLNRPTTIPDKEKTPVH</sequence>
<reference evidence="3 4" key="1">
    <citation type="submission" date="2018-12" db="EMBL/GenBank/DDBJ databases">
        <title>Lysinibacillus antri sp. nov., isolated from a cave soil.</title>
        <authorList>
            <person name="Narsing Rao M.P."/>
            <person name="Zhang H."/>
            <person name="Dong Z.-Y."/>
            <person name="Niu X.-K."/>
            <person name="Zhang K."/>
            <person name="Fang B.-Z."/>
            <person name="Kang Y.-Q."/>
            <person name="Xiao M."/>
            <person name="Li W.-J."/>
        </authorList>
    </citation>
    <scope>NUCLEOTIDE SEQUENCE [LARGE SCALE GENOMIC DNA]</scope>
    <source>
        <strain evidence="3 4">SYSU K30002</strain>
    </source>
</reference>
<feature type="region of interest" description="Disordered" evidence="1">
    <location>
        <begin position="1026"/>
        <end position="1067"/>
    </location>
</feature>
<feature type="transmembrane region" description="Helical" evidence="2">
    <location>
        <begin position="955"/>
        <end position="974"/>
    </location>
</feature>
<dbReference type="AlphaFoldDB" id="A0A432L921"/>
<dbReference type="PANTHER" id="PTHR32063:SF0">
    <property type="entry name" value="SWARMING MOTILITY PROTEIN SWRC"/>
    <property type="match status" value="1"/>
</dbReference>
<feature type="transmembrane region" description="Helical" evidence="2">
    <location>
        <begin position="529"/>
        <end position="549"/>
    </location>
</feature>
<accession>A0A432L921</accession>
<name>A0A432L921_9BACI</name>
<dbReference type="SUPFAM" id="SSF82866">
    <property type="entry name" value="Multidrug efflux transporter AcrB transmembrane domain"/>
    <property type="match status" value="2"/>
</dbReference>
<keyword evidence="4" id="KW-1185">Reference proteome</keyword>
<dbReference type="Proteomes" id="UP000287910">
    <property type="component" value="Unassembled WGS sequence"/>
</dbReference>
<organism evidence="3 4">
    <name type="scientific">Lysinibacillus antri</name>
    <dbReference type="NCBI Taxonomy" id="2498145"/>
    <lineage>
        <taxon>Bacteria</taxon>
        <taxon>Bacillati</taxon>
        <taxon>Bacillota</taxon>
        <taxon>Bacilli</taxon>
        <taxon>Bacillales</taxon>
        <taxon>Bacillaceae</taxon>
        <taxon>Lysinibacillus</taxon>
    </lineage>
</organism>
<proteinExistence type="predicted"/>
<comment type="caution">
    <text evidence="3">The sequence shown here is derived from an EMBL/GenBank/DDBJ whole genome shotgun (WGS) entry which is preliminary data.</text>
</comment>
<feature type="transmembrane region" description="Helical" evidence="2">
    <location>
        <begin position="907"/>
        <end position="934"/>
    </location>
</feature>
<feature type="transmembrane region" description="Helical" evidence="2">
    <location>
        <begin position="332"/>
        <end position="351"/>
    </location>
</feature>
<dbReference type="PRINTS" id="PR00702">
    <property type="entry name" value="ACRIFLAVINRP"/>
</dbReference>
<gene>
    <name evidence="3" type="ORF">EK386_14695</name>
</gene>
<feature type="transmembrane region" description="Helical" evidence="2">
    <location>
        <begin position="358"/>
        <end position="378"/>
    </location>
</feature>
<dbReference type="Gene3D" id="3.30.70.1320">
    <property type="entry name" value="Multidrug efflux transporter AcrB pore domain like"/>
    <property type="match status" value="1"/>
</dbReference>
<dbReference type="Gene3D" id="1.20.1640.10">
    <property type="entry name" value="Multidrug efflux transporter AcrB transmembrane domain"/>
    <property type="match status" value="2"/>
</dbReference>
<evidence type="ECO:0000313" key="3">
    <source>
        <dbReference type="EMBL" id="RUL49803.1"/>
    </source>
</evidence>
<dbReference type="Gene3D" id="3.30.70.1430">
    <property type="entry name" value="Multidrug efflux transporter AcrB pore domain"/>
    <property type="match status" value="2"/>
</dbReference>
<dbReference type="GO" id="GO:0042910">
    <property type="term" value="F:xenobiotic transmembrane transporter activity"/>
    <property type="evidence" value="ECO:0007669"/>
    <property type="project" value="TreeGrafter"/>
</dbReference>
<dbReference type="InterPro" id="IPR027463">
    <property type="entry name" value="AcrB_DN_DC_subdom"/>
</dbReference>
<evidence type="ECO:0000313" key="4">
    <source>
        <dbReference type="Proteomes" id="UP000287910"/>
    </source>
</evidence>
<dbReference type="InterPro" id="IPR001036">
    <property type="entry name" value="Acrflvin-R"/>
</dbReference>
<dbReference type="GO" id="GO:0005886">
    <property type="term" value="C:plasma membrane"/>
    <property type="evidence" value="ECO:0007669"/>
    <property type="project" value="TreeGrafter"/>
</dbReference>
<keyword evidence="2" id="KW-0812">Transmembrane</keyword>
<feature type="transmembrane region" description="Helical" evidence="2">
    <location>
        <begin position="461"/>
        <end position="483"/>
    </location>
</feature>